<reference evidence="2" key="1">
    <citation type="journal article" date="2011" name="Proc. Natl. Acad. Sci. U.S.A.">
        <title>Obligate biotrophy features unraveled by the genomic analysis of rust fungi.</title>
        <authorList>
            <person name="Duplessis S."/>
            <person name="Cuomo C.A."/>
            <person name="Lin Y.-C."/>
            <person name="Aerts A."/>
            <person name="Tisserant E."/>
            <person name="Veneault-Fourrey C."/>
            <person name="Joly D.L."/>
            <person name="Hacquard S."/>
            <person name="Amselem J."/>
            <person name="Cantarel B.L."/>
            <person name="Chiu R."/>
            <person name="Coutinho P.M."/>
            <person name="Feau N."/>
            <person name="Field M."/>
            <person name="Frey P."/>
            <person name="Gelhaye E."/>
            <person name="Goldberg J."/>
            <person name="Grabherr M.G."/>
            <person name="Kodira C.D."/>
            <person name="Kohler A."/>
            <person name="Kuees U."/>
            <person name="Lindquist E.A."/>
            <person name="Lucas S.M."/>
            <person name="Mago R."/>
            <person name="Mauceli E."/>
            <person name="Morin E."/>
            <person name="Murat C."/>
            <person name="Pangilinan J.L."/>
            <person name="Park R."/>
            <person name="Pearson M."/>
            <person name="Quesneville H."/>
            <person name="Rouhier N."/>
            <person name="Sakthikumar S."/>
            <person name="Salamov A.A."/>
            <person name="Schmutz J."/>
            <person name="Selles B."/>
            <person name="Shapiro H."/>
            <person name="Tanguay P."/>
            <person name="Tuskan G.A."/>
            <person name="Henrissat B."/>
            <person name="Van de Peer Y."/>
            <person name="Rouze P."/>
            <person name="Ellis J.G."/>
            <person name="Dodds P.N."/>
            <person name="Schein J.E."/>
            <person name="Zhong S."/>
            <person name="Hamelin R.C."/>
            <person name="Grigoriev I.V."/>
            <person name="Szabo L.J."/>
            <person name="Martin F."/>
        </authorList>
    </citation>
    <scope>NUCLEOTIDE SEQUENCE [LARGE SCALE GENOMIC DNA]</scope>
    <source>
        <strain evidence="2">98AG31 / pathotype 3-4-7</strain>
    </source>
</reference>
<gene>
    <name evidence="1" type="ORF">MELLADRAFT_104897</name>
</gene>
<keyword evidence="2" id="KW-1185">Reference proteome</keyword>
<dbReference type="Proteomes" id="UP000001072">
    <property type="component" value="Unassembled WGS sequence"/>
</dbReference>
<dbReference type="GeneID" id="18922430"/>
<proteinExistence type="predicted"/>
<dbReference type="AlphaFoldDB" id="F4RGF9"/>
<dbReference type="VEuPathDB" id="FungiDB:MELLADRAFT_104897"/>
<dbReference type="HOGENOM" id="CLU_1428303_0_0_1"/>
<accession>F4RGF9</accession>
<evidence type="ECO:0000313" key="1">
    <source>
        <dbReference type="EMBL" id="EGG08657.1"/>
    </source>
</evidence>
<evidence type="ECO:0000313" key="2">
    <source>
        <dbReference type="Proteomes" id="UP000001072"/>
    </source>
</evidence>
<dbReference type="KEGG" id="mlr:MELLADRAFT_104897"/>
<sequence length="190" mass="22210">MFRRYPVIVVDHCDREWQLINRGRPSRRIDFDTFILYSVSLFSMFFIQAEIPDSGPEVEEVNKKRKYKLRMFIYSIFHRYDDLIDRFCGHEYETAREALTTVYNRAGIRPSEESIVIVDRFSKIISDNETISRVYSHCACAPKKSGAFYDGDDTIESFVDQDHVFRWACSGLALGAMCLESHEKVCCGVW</sequence>
<dbReference type="RefSeq" id="XP_007408243.1">
    <property type="nucleotide sequence ID" value="XM_007408181.1"/>
</dbReference>
<protein>
    <submittedName>
        <fullName evidence="1">Uncharacterized protein</fullName>
    </submittedName>
</protein>
<dbReference type="InParanoid" id="F4RGF9"/>
<organism evidence="2">
    <name type="scientific">Melampsora larici-populina (strain 98AG31 / pathotype 3-4-7)</name>
    <name type="common">Poplar leaf rust fungus</name>
    <dbReference type="NCBI Taxonomy" id="747676"/>
    <lineage>
        <taxon>Eukaryota</taxon>
        <taxon>Fungi</taxon>
        <taxon>Dikarya</taxon>
        <taxon>Basidiomycota</taxon>
        <taxon>Pucciniomycotina</taxon>
        <taxon>Pucciniomycetes</taxon>
        <taxon>Pucciniales</taxon>
        <taxon>Melampsoraceae</taxon>
        <taxon>Melampsora</taxon>
    </lineage>
</organism>
<name>F4RGF9_MELLP</name>
<dbReference type="EMBL" id="GL883100">
    <property type="protein sequence ID" value="EGG08657.1"/>
    <property type="molecule type" value="Genomic_DNA"/>
</dbReference>